<dbReference type="EMBL" id="AK156296">
    <property type="protein sequence ID" value="BAE33660.1"/>
    <property type="molecule type" value="mRNA"/>
</dbReference>
<reference evidence="1" key="5">
    <citation type="journal article" date="2002" name="Nature">
        <title>Analysis of the mouse transcriptome based on functional annotation of 60,770 full-length cDNAs.</title>
        <authorList>
            <consortium name="The FANTOM Consortium and the RIKEN Genome Exploration Research Group Phase I and II Team"/>
        </authorList>
    </citation>
    <scope>NUCLEOTIDE SEQUENCE</scope>
    <source>
        <strain evidence="1">NOD</strain>
        <tissue evidence="1">Activated spleen</tissue>
    </source>
</reference>
<reference evidence="1" key="6">
    <citation type="submission" date="2004-03" db="EMBL/GenBank/DDBJ databases">
        <authorList>
            <person name="Arakawa T."/>
            <person name="Carninci P."/>
            <person name="Fukuda S."/>
            <person name="Hashizume W."/>
            <person name="Hayashida K."/>
            <person name="Hori F."/>
            <person name="Iida J."/>
            <person name="Imamura K."/>
            <person name="Imotani K."/>
            <person name="Itoh M."/>
            <person name="Kanagawa S."/>
            <person name="Kawai J."/>
            <person name="Kojima M."/>
            <person name="Konno H."/>
            <person name="Murata M."/>
            <person name="Nakamura M."/>
            <person name="Ninomiya N."/>
            <person name="Nishiyori H."/>
            <person name="Nomura K."/>
            <person name="Ohno M."/>
            <person name="Sakazume N."/>
            <person name="Sano H."/>
            <person name="Sasaki D."/>
            <person name="Shibata K."/>
            <person name="Shiraki T."/>
            <person name="Tagami M."/>
            <person name="Tagami Y."/>
            <person name="Waki K."/>
            <person name="Watahiki A."/>
            <person name="Muramatsu M."/>
            <person name="Hayashizaki Y."/>
        </authorList>
    </citation>
    <scope>NUCLEOTIDE SEQUENCE</scope>
    <source>
        <strain evidence="1">NOD</strain>
        <tissue evidence="1">Activated spleen</tissue>
    </source>
</reference>
<reference evidence="1" key="8">
    <citation type="journal article" date="2005" name="Science">
        <title>Antisense Transcription in the Mammalian Transcriptome.</title>
        <authorList>
            <consortium name="RIKEN Genome Exploration Research Group and Genome Science Group (Genome Network Project Core Group) and the FANTOM Consortium"/>
        </authorList>
    </citation>
    <scope>NUCLEOTIDE SEQUENCE</scope>
    <source>
        <strain evidence="1">NOD</strain>
        <tissue evidence="1">Activated spleen</tissue>
    </source>
</reference>
<name>Q3U140_MOUSE</name>
<organism evidence="1">
    <name type="scientific">Mus musculus</name>
    <name type="common">Mouse</name>
    <dbReference type="NCBI Taxonomy" id="10090"/>
    <lineage>
        <taxon>Eukaryota</taxon>
        <taxon>Metazoa</taxon>
        <taxon>Chordata</taxon>
        <taxon>Craniata</taxon>
        <taxon>Vertebrata</taxon>
        <taxon>Euteleostomi</taxon>
        <taxon>Mammalia</taxon>
        <taxon>Eutheria</taxon>
        <taxon>Euarchontoglires</taxon>
        <taxon>Glires</taxon>
        <taxon>Rodentia</taxon>
        <taxon>Myomorpha</taxon>
        <taxon>Muroidea</taxon>
        <taxon>Muridae</taxon>
        <taxon>Murinae</taxon>
        <taxon>Mus</taxon>
        <taxon>Mus</taxon>
    </lineage>
</organism>
<dbReference type="AGR" id="MGI:2443730"/>
<reference evidence="1" key="4">
    <citation type="journal article" date="2001" name="Nature">
        <title>Functional annotation of a full-length mouse cDNA collection.</title>
        <authorList>
            <consortium name="The RIKEN Genome Exploration Research Group Phase II Team and the FANTOM Consortium"/>
        </authorList>
    </citation>
    <scope>NUCLEOTIDE SEQUENCE</scope>
    <source>
        <strain evidence="1">NOD</strain>
        <tissue evidence="1">Activated spleen</tissue>
    </source>
</reference>
<reference evidence="1" key="2">
    <citation type="journal article" date="2000" name="Genome Res.">
        <title>Normalization and subtraction of cap-trapper-selected cDNAs to prepare full-length cDNA libraries for rapid discovery of new genes.</title>
        <authorList>
            <person name="Carninci P."/>
            <person name="Shibata Y."/>
            <person name="Hayatsu N."/>
            <person name="Sugahara Y."/>
            <person name="Shibata K."/>
            <person name="Itoh M."/>
            <person name="Konno H."/>
            <person name="Okazaki Y."/>
            <person name="Muramatsu M."/>
            <person name="Hayashizaki Y."/>
        </authorList>
    </citation>
    <scope>NUCLEOTIDE SEQUENCE</scope>
    <source>
        <strain evidence="1">NOD</strain>
        <tissue evidence="1">Activated spleen</tissue>
    </source>
</reference>
<protein>
    <submittedName>
        <fullName evidence="1">Uncharacterized protein</fullName>
    </submittedName>
</protein>
<reference evidence="1" key="3">
    <citation type="journal article" date="2000" name="Genome Res.">
        <title>RIKEN integrated sequence analysis (RISA) system--384-format sequencing pipeline with 384 multicapillary sequencer.</title>
        <authorList>
            <person name="Shibata K."/>
            <person name="Itoh M."/>
            <person name="Aizawa K."/>
            <person name="Nagaoka S."/>
            <person name="Sasaki N."/>
            <person name="Carninci P."/>
            <person name="Konno H."/>
            <person name="Akiyama J."/>
            <person name="Nishi K."/>
            <person name="Kitsunai T."/>
            <person name="Tashiro H."/>
            <person name="Itoh M."/>
            <person name="Sumi N."/>
            <person name="Ishii Y."/>
            <person name="Nakamura S."/>
            <person name="Hazama M."/>
            <person name="Nishine T."/>
            <person name="Harada A."/>
            <person name="Yamamoto R."/>
            <person name="Matsumoto H."/>
            <person name="Sakaguchi S."/>
            <person name="Ikegami T."/>
            <person name="Kashiwagi K."/>
            <person name="Fujiwake S."/>
            <person name="Inoue K."/>
            <person name="Togawa Y."/>
            <person name="Izawa M."/>
            <person name="Ohara E."/>
            <person name="Watahiki M."/>
            <person name="Yoneda Y."/>
            <person name="Ishikawa T."/>
            <person name="Ozawa K."/>
            <person name="Tanaka T."/>
            <person name="Matsuura S."/>
            <person name="Kawai J."/>
            <person name="Okazaki Y."/>
            <person name="Muramatsu M."/>
            <person name="Inoue Y."/>
            <person name="Kira A."/>
            <person name="Hayashizaki Y."/>
        </authorList>
    </citation>
    <scope>NUCLEOTIDE SEQUENCE</scope>
    <source>
        <strain evidence="1">NOD</strain>
        <tissue evidence="1">Activated spleen</tissue>
    </source>
</reference>
<gene>
    <name evidence="2" type="primary">Tnrc6b</name>
</gene>
<proteinExistence type="evidence at transcript level"/>
<sequence length="98" mass="10859">MFNPQLSPIRMYYVGIKIYQISYCEESESKPEGDPHVLNRWRAGGRAGGRDVCGEHASTCVISQSASYCLFNMKCRHSVPAITCPFQPLTGADLCCPL</sequence>
<dbReference type="AlphaFoldDB" id="Q3U140"/>
<reference evidence="1" key="1">
    <citation type="journal article" date="1999" name="Methods Enzymol.">
        <title>High-efficiency full-length cDNA cloning.</title>
        <authorList>
            <person name="Carninci P."/>
            <person name="Hayashizaki Y."/>
        </authorList>
    </citation>
    <scope>NUCLEOTIDE SEQUENCE</scope>
    <source>
        <strain evidence="1">NOD</strain>
        <tissue evidence="1">Activated spleen</tissue>
    </source>
</reference>
<reference evidence="1" key="7">
    <citation type="journal article" date="2005" name="Science">
        <title>The Transcriptional Landscape of the Mammalian Genome.</title>
        <authorList>
            <consortium name="The FANTOM Consortium"/>
            <consortium name="Riken Genome Exploration Research Group and Genome Science Group (Genome Network Project Core Group)"/>
        </authorList>
    </citation>
    <scope>NUCLEOTIDE SEQUENCE</scope>
    <source>
        <strain evidence="1">NOD</strain>
        <tissue evidence="1">Activated spleen</tissue>
    </source>
</reference>
<evidence type="ECO:0000313" key="1">
    <source>
        <dbReference type="EMBL" id="BAE33660.1"/>
    </source>
</evidence>
<dbReference type="MGI" id="MGI:2443730">
    <property type="gene designation" value="Tnrc6b"/>
</dbReference>
<accession>Q3U140</accession>
<evidence type="ECO:0000313" key="2">
    <source>
        <dbReference type="MGI" id="MGI:2443730"/>
    </source>
</evidence>